<dbReference type="EMBL" id="BPLR01013314">
    <property type="protein sequence ID" value="GIY60345.1"/>
    <property type="molecule type" value="Genomic_DNA"/>
</dbReference>
<keyword evidence="2" id="KW-1185">Reference proteome</keyword>
<proteinExistence type="predicted"/>
<evidence type="ECO:0000313" key="2">
    <source>
        <dbReference type="Proteomes" id="UP001054945"/>
    </source>
</evidence>
<sequence>MGEGFMKILNNTRNMAGEPIPDIVGLMAAKKISKIALVFPFGLVTLFEYTLLLHECSSSAFLHRLCGDLKMVLSWRVRKHL</sequence>
<dbReference type="Proteomes" id="UP001054945">
    <property type="component" value="Unassembled WGS sequence"/>
</dbReference>
<reference evidence="1 2" key="1">
    <citation type="submission" date="2021-06" db="EMBL/GenBank/DDBJ databases">
        <title>Caerostris extrusa draft genome.</title>
        <authorList>
            <person name="Kono N."/>
            <person name="Arakawa K."/>
        </authorList>
    </citation>
    <scope>NUCLEOTIDE SEQUENCE [LARGE SCALE GENOMIC DNA]</scope>
</reference>
<protein>
    <submittedName>
        <fullName evidence="1">Uncharacterized protein</fullName>
    </submittedName>
</protein>
<comment type="caution">
    <text evidence="1">The sequence shown here is derived from an EMBL/GenBank/DDBJ whole genome shotgun (WGS) entry which is preliminary data.</text>
</comment>
<dbReference type="AlphaFoldDB" id="A0AAV4USH9"/>
<name>A0AAV4USH9_CAEEX</name>
<accession>A0AAV4USH9</accession>
<organism evidence="1 2">
    <name type="scientific">Caerostris extrusa</name>
    <name type="common">Bark spider</name>
    <name type="synonym">Caerostris bankana</name>
    <dbReference type="NCBI Taxonomy" id="172846"/>
    <lineage>
        <taxon>Eukaryota</taxon>
        <taxon>Metazoa</taxon>
        <taxon>Ecdysozoa</taxon>
        <taxon>Arthropoda</taxon>
        <taxon>Chelicerata</taxon>
        <taxon>Arachnida</taxon>
        <taxon>Araneae</taxon>
        <taxon>Araneomorphae</taxon>
        <taxon>Entelegynae</taxon>
        <taxon>Araneoidea</taxon>
        <taxon>Araneidae</taxon>
        <taxon>Caerostris</taxon>
    </lineage>
</organism>
<gene>
    <name evidence="1" type="ORF">CEXT_653081</name>
</gene>
<evidence type="ECO:0000313" key="1">
    <source>
        <dbReference type="EMBL" id="GIY60345.1"/>
    </source>
</evidence>